<evidence type="ECO:0000256" key="4">
    <source>
        <dbReference type="RuleBase" id="RU004070"/>
    </source>
</evidence>
<dbReference type="Gene3D" id="2.20.28.10">
    <property type="match status" value="1"/>
</dbReference>
<gene>
    <name evidence="7" type="ORF">MCOS_LOCUS2857</name>
</gene>
<keyword evidence="8" id="KW-1185">Reference proteome</keyword>
<dbReference type="EMBL" id="UXSR01000530">
    <property type="protein sequence ID" value="VDD76854.1"/>
    <property type="molecule type" value="Genomic_DNA"/>
</dbReference>
<dbReference type="GO" id="GO:0005524">
    <property type="term" value="F:ATP binding"/>
    <property type="evidence" value="ECO:0007669"/>
    <property type="project" value="UniProtKB-KW"/>
</dbReference>
<dbReference type="InterPro" id="IPR012340">
    <property type="entry name" value="NA-bd_OB-fold"/>
</dbReference>
<protein>
    <recommendedName>
        <fullName evidence="6">MCM C-terminal AAA(+) ATPase domain-containing protein</fullName>
    </recommendedName>
</protein>
<dbReference type="STRING" id="53468.A0A3P6GSC1"/>
<organism evidence="7 8">
    <name type="scientific">Mesocestoides corti</name>
    <name type="common">Flatworm</name>
    <dbReference type="NCBI Taxonomy" id="53468"/>
    <lineage>
        <taxon>Eukaryota</taxon>
        <taxon>Metazoa</taxon>
        <taxon>Spiralia</taxon>
        <taxon>Lophotrochozoa</taxon>
        <taxon>Platyhelminthes</taxon>
        <taxon>Cestoda</taxon>
        <taxon>Eucestoda</taxon>
        <taxon>Cyclophyllidea</taxon>
        <taxon>Mesocestoididae</taxon>
        <taxon>Mesocestoides</taxon>
    </lineage>
</organism>
<keyword evidence="2 4" id="KW-0067">ATP-binding</keyword>
<name>A0A3P6GSC1_MESCO</name>
<dbReference type="Pfam" id="PF17855">
    <property type="entry name" value="MCM_lid"/>
    <property type="match status" value="1"/>
</dbReference>
<dbReference type="Pfam" id="PF00493">
    <property type="entry name" value="MCM"/>
    <property type="match status" value="1"/>
</dbReference>
<dbReference type="PRINTS" id="PR01657">
    <property type="entry name" value="MCMFAMILY"/>
</dbReference>
<evidence type="ECO:0000313" key="7">
    <source>
        <dbReference type="EMBL" id="VDD76854.1"/>
    </source>
</evidence>
<keyword evidence="1 4" id="KW-0547">Nucleotide-binding</keyword>
<dbReference type="GO" id="GO:0016787">
    <property type="term" value="F:hydrolase activity"/>
    <property type="evidence" value="ECO:0007669"/>
    <property type="project" value="UniProtKB-KW"/>
</dbReference>
<dbReference type="GO" id="GO:0005634">
    <property type="term" value="C:nucleus"/>
    <property type="evidence" value="ECO:0007669"/>
    <property type="project" value="UniProtKB-SubCell"/>
</dbReference>
<dbReference type="AlphaFoldDB" id="A0A3P6GSC1"/>
<accession>A0A3P6GSC1</accession>
<feature type="domain" description="MCM C-terminal AAA(+) ATPase" evidence="6">
    <location>
        <begin position="313"/>
        <end position="552"/>
    </location>
</feature>
<evidence type="ECO:0000256" key="1">
    <source>
        <dbReference type="ARBA" id="ARBA00022741"/>
    </source>
</evidence>
<dbReference type="GO" id="GO:0003697">
    <property type="term" value="F:single-stranded DNA binding"/>
    <property type="evidence" value="ECO:0007669"/>
    <property type="project" value="TreeGrafter"/>
</dbReference>
<dbReference type="PROSITE" id="PS50051">
    <property type="entry name" value="MCM_2"/>
    <property type="match status" value="1"/>
</dbReference>
<dbReference type="Proteomes" id="UP000267029">
    <property type="component" value="Unassembled WGS sequence"/>
</dbReference>
<dbReference type="InterPro" id="IPR001208">
    <property type="entry name" value="MCM_dom"/>
</dbReference>
<dbReference type="InterPro" id="IPR033762">
    <property type="entry name" value="MCM_OB"/>
</dbReference>
<feature type="region of interest" description="Disordered" evidence="5">
    <location>
        <begin position="909"/>
        <end position="938"/>
    </location>
</feature>
<dbReference type="GO" id="GO:0042555">
    <property type="term" value="C:MCM complex"/>
    <property type="evidence" value="ECO:0007669"/>
    <property type="project" value="TreeGrafter"/>
</dbReference>
<evidence type="ECO:0000313" key="8">
    <source>
        <dbReference type="Proteomes" id="UP000267029"/>
    </source>
</evidence>
<dbReference type="GO" id="GO:0017116">
    <property type="term" value="F:single-stranded DNA helicase activity"/>
    <property type="evidence" value="ECO:0007669"/>
    <property type="project" value="TreeGrafter"/>
</dbReference>
<dbReference type="InterPro" id="IPR041562">
    <property type="entry name" value="MCM_lid"/>
</dbReference>
<dbReference type="OrthoDB" id="271325at2759"/>
<evidence type="ECO:0000256" key="2">
    <source>
        <dbReference type="ARBA" id="ARBA00022840"/>
    </source>
</evidence>
<feature type="compositionally biased region" description="Polar residues" evidence="5">
    <location>
        <begin position="909"/>
        <end position="932"/>
    </location>
</feature>
<dbReference type="Pfam" id="PF17207">
    <property type="entry name" value="MCM_OB"/>
    <property type="match status" value="1"/>
</dbReference>
<sequence>MMKPSHVENTKIAELFSDFILKEHISVLDSYRSQLSNSATRKHDSFALIINFSSLCEFSSLLSQHLLSSPLSTLDVFNTVLQRTFLSRCGDGAPLIRCVVRITSLPPIPEVFRSTIPQSDQVGQFFALQCTVTRVGAVQVIHIERSFRCRSCGGTVKASADFNQFYAIQPPKRCQNITDKCTSTTFDVITDEKSAMLLTCQEIRVNERFSCLAVGKMPKSISACLDTDLVDSVRPGDDIILNGVLTHRWRTPKVGFPCEIETVFLANSIENLSEMRFRGEMSGDNGIRKIGKRFRSYWLSAESKGDFNLALHLRDEIVKNICPDIYGLFFLKLSLALVLVGAPPCLDKSRKPAILINESDTTFKSDYLLVVEEHDFENNATKSANTLGTDLRIRGNLHLLLIGEPSTAKSALLRSSCRLAGRAIFTAATGTTAAGLTAAAVRDASGWALEAGALVLADGGVCAIDEFASLRGADRAAVHEAMEQQTVSLAKAGLVARLNCRCAVVAASSLLGDEGSSDGLPPSPLLSRFDLVWRLRDPFNCEGWDSAVSNHVLGLEGGDGVTVFTCLVSITRFAWTTEELRNYIFWVRSKFRPQLSSGAAILLQRYYQLRRRTLQRVYGLEQDQAVAGRTTLRLLESLVRLTQAHARLMARNTTFVEDAVVAIWLMDCSLQSTFGRSASAIEVGGNCVSPRKTVTYHGMENHFDTILDTVFKQLNLHVKDIDSEWFFSSSKLEQETEPLCTSTQVKLQESCDVIATQDSCEPTFPNISAYHFANLAADSNHEGLCVTSKEVCGLSENLENAFDFDVDSFMPSEFSCLYGTVPKDEPGDVHVRTVRDGKKLANEANLDKAVDPACDHCFVSSASAKENVKDFIEEPKAKSKPVLHKARTKAILEEPKSTCHSNIRANFASEPSENSKTNVPSQSLSIAENNSRNEGDTAALGSRTRRKLQRFAFTEAAAQSFESTRSPCVSSKRSKSTDEKDFFIVRNLAPEDWNSPNFSIDFDF</sequence>
<reference evidence="7 8" key="1">
    <citation type="submission" date="2018-10" db="EMBL/GenBank/DDBJ databases">
        <authorList>
            <consortium name="Pathogen Informatics"/>
        </authorList>
    </citation>
    <scope>NUCLEOTIDE SEQUENCE [LARGE SCALE GENOMIC DNA]</scope>
</reference>
<dbReference type="Gene3D" id="2.40.50.140">
    <property type="entry name" value="Nucleic acid-binding proteins"/>
    <property type="match status" value="1"/>
</dbReference>
<dbReference type="SUPFAM" id="SSF52540">
    <property type="entry name" value="P-loop containing nucleoside triphosphate hydrolases"/>
    <property type="match status" value="1"/>
</dbReference>
<dbReference type="PANTHER" id="PTHR11630">
    <property type="entry name" value="DNA REPLICATION LICENSING FACTOR MCM FAMILY MEMBER"/>
    <property type="match status" value="1"/>
</dbReference>
<dbReference type="SUPFAM" id="SSF50249">
    <property type="entry name" value="Nucleic acid-binding proteins"/>
    <property type="match status" value="1"/>
</dbReference>
<dbReference type="InterPro" id="IPR031327">
    <property type="entry name" value="MCM"/>
</dbReference>
<evidence type="ECO:0000256" key="5">
    <source>
        <dbReference type="SAM" id="MobiDB-lite"/>
    </source>
</evidence>
<proteinExistence type="inferred from homology"/>
<dbReference type="Gene3D" id="3.40.50.300">
    <property type="entry name" value="P-loop containing nucleotide triphosphate hydrolases"/>
    <property type="match status" value="1"/>
</dbReference>
<dbReference type="GO" id="GO:0000724">
    <property type="term" value="P:double-strand break repair via homologous recombination"/>
    <property type="evidence" value="ECO:0007669"/>
    <property type="project" value="TreeGrafter"/>
</dbReference>
<evidence type="ECO:0000256" key="3">
    <source>
        <dbReference type="ARBA" id="ARBA00023125"/>
    </source>
</evidence>
<dbReference type="SMART" id="SM00350">
    <property type="entry name" value="MCM"/>
    <property type="match status" value="1"/>
</dbReference>
<keyword evidence="3 4" id="KW-0238">DNA-binding</keyword>
<dbReference type="InterPro" id="IPR027417">
    <property type="entry name" value="P-loop_NTPase"/>
</dbReference>
<comment type="similarity">
    <text evidence="4">Belongs to the MCM family.</text>
</comment>
<dbReference type="PANTHER" id="PTHR11630:SF48">
    <property type="entry name" value="DNA HELICASE MCM9"/>
    <property type="match status" value="1"/>
</dbReference>
<evidence type="ECO:0000259" key="6">
    <source>
        <dbReference type="PROSITE" id="PS50051"/>
    </source>
</evidence>